<dbReference type="CDD" id="cd04730">
    <property type="entry name" value="NPD_like"/>
    <property type="match status" value="1"/>
</dbReference>
<evidence type="ECO:0000313" key="7">
    <source>
        <dbReference type="Proteomes" id="UP001199355"/>
    </source>
</evidence>
<reference evidence="6 7" key="1">
    <citation type="submission" date="2021-10" db="EMBL/GenBank/DDBJ databases">
        <title>Anaerobic single-cell dispensing facilitates the cultivation of human gut bacteria.</title>
        <authorList>
            <person name="Afrizal A."/>
        </authorList>
    </citation>
    <scope>NUCLEOTIDE SEQUENCE [LARGE SCALE GENOMIC DNA]</scope>
    <source>
        <strain evidence="6 7">CLA-AA-H244</strain>
    </source>
</reference>
<dbReference type="InterPro" id="IPR004136">
    <property type="entry name" value="NMO"/>
</dbReference>
<dbReference type="SUPFAM" id="SSF51412">
    <property type="entry name" value="Inosine monophosphate dehydrogenase (IMPDH)"/>
    <property type="match status" value="1"/>
</dbReference>
<keyword evidence="4" id="KW-0288">FMN</keyword>
<sequence length="351" mass="38220">MKSQVWIGKKRLKKPLIQGGMGIGVSLSGLAGAVAKEGGAGTISAAQIGFLQPEFEQNPVLANLKAMEEELQKARKIAPDGILGFNIMVAMNHYETYVRKAVETGADFIVSGAGLPLELPAMVSDTDIAIAPIVSGARATALILKYWEKKYHRYPDFIVIEGPEAGGHLGFSRKQLEEKMDYDMEISEILKLVRVYEKKAERKIPVAVGGGICDKARAEHEFMLGADLIQVASRFITTKECDADSAYKDAYLKAQKEDIVLVSSPVGMPGRAIRNPFLEHVEKGEVQRPQKCFGCLKHCNPAEIPYCITEALIHAVKGDTENGLLFCGAQGFLANQIETVQDVMEDLLGGL</sequence>
<dbReference type="GO" id="GO:0018580">
    <property type="term" value="F:nitronate monooxygenase activity"/>
    <property type="evidence" value="ECO:0007669"/>
    <property type="project" value="InterPro"/>
</dbReference>
<evidence type="ECO:0000256" key="5">
    <source>
        <dbReference type="ARBA" id="ARBA00023002"/>
    </source>
</evidence>
<dbReference type="RefSeq" id="WP_308728652.1">
    <property type="nucleotide sequence ID" value="NZ_JAJEQF010000034.1"/>
</dbReference>
<dbReference type="PANTHER" id="PTHR32332:SF18">
    <property type="entry name" value="2-NITROPROPANE DIOXYGENASE"/>
    <property type="match status" value="1"/>
</dbReference>
<proteinExistence type="predicted"/>
<name>A0AAE3AV48_9FIRM</name>
<keyword evidence="7" id="KW-1185">Reference proteome</keyword>
<keyword evidence="5" id="KW-0560">Oxidoreductase</keyword>
<comment type="caution">
    <text evidence="6">The sequence shown here is derived from an EMBL/GenBank/DDBJ whole genome shotgun (WGS) entry which is preliminary data.</text>
</comment>
<accession>A0AAE3AV48</accession>
<dbReference type="Proteomes" id="UP001199355">
    <property type="component" value="Unassembled WGS sequence"/>
</dbReference>
<keyword evidence="3" id="KW-0285">Flavoprotein</keyword>
<evidence type="ECO:0000256" key="3">
    <source>
        <dbReference type="ARBA" id="ARBA00022630"/>
    </source>
</evidence>
<dbReference type="EMBL" id="JAJEQF010000034">
    <property type="protein sequence ID" value="MCC2168396.1"/>
    <property type="molecule type" value="Genomic_DNA"/>
</dbReference>
<organism evidence="6 7">
    <name type="scientific">Gallintestinimicrobium propionicum</name>
    <dbReference type="NCBI Taxonomy" id="2981770"/>
    <lineage>
        <taxon>Bacteria</taxon>
        <taxon>Bacillati</taxon>
        <taxon>Bacillota</taxon>
        <taxon>Clostridia</taxon>
        <taxon>Lachnospirales</taxon>
        <taxon>Lachnospiraceae</taxon>
        <taxon>Gallintestinimicrobium</taxon>
    </lineage>
</organism>
<dbReference type="Gene3D" id="3.20.20.70">
    <property type="entry name" value="Aldolase class I"/>
    <property type="match status" value="1"/>
</dbReference>
<dbReference type="AlphaFoldDB" id="A0AAE3AV48"/>
<evidence type="ECO:0000256" key="4">
    <source>
        <dbReference type="ARBA" id="ARBA00022643"/>
    </source>
</evidence>
<comment type="function">
    <text evidence="1">Nitronate monooxygenase that uses molecular oxygen to catalyze the oxidative denitrification of alkyl nitronates. Acts on propionate 3-nitronate (P3N), the presumed physiological substrate. Probably functions in the detoxification of P3N, a metabolic poison produced by plants and fungi as a defense mechanism.</text>
</comment>
<evidence type="ECO:0000256" key="2">
    <source>
        <dbReference type="ARBA" id="ARBA00013457"/>
    </source>
</evidence>
<dbReference type="Pfam" id="PF03060">
    <property type="entry name" value="NMO"/>
    <property type="match status" value="1"/>
</dbReference>
<protein>
    <recommendedName>
        <fullName evidence="2">Probable nitronate monooxygenase</fullName>
    </recommendedName>
</protein>
<keyword evidence="6" id="KW-0503">Monooxygenase</keyword>
<gene>
    <name evidence="6" type="ORF">LKD45_11985</name>
</gene>
<evidence type="ECO:0000313" key="6">
    <source>
        <dbReference type="EMBL" id="MCC2168396.1"/>
    </source>
</evidence>
<dbReference type="PANTHER" id="PTHR32332">
    <property type="entry name" value="2-NITROPROPANE DIOXYGENASE"/>
    <property type="match status" value="1"/>
</dbReference>
<dbReference type="InterPro" id="IPR013785">
    <property type="entry name" value="Aldolase_TIM"/>
</dbReference>
<evidence type="ECO:0000256" key="1">
    <source>
        <dbReference type="ARBA" id="ARBA00003535"/>
    </source>
</evidence>